<proteinExistence type="inferred from homology"/>
<dbReference type="GO" id="GO:0005886">
    <property type="term" value="C:plasma membrane"/>
    <property type="evidence" value="ECO:0007669"/>
    <property type="project" value="UniProtKB-SubCell"/>
</dbReference>
<evidence type="ECO:0000256" key="7">
    <source>
        <dbReference type="ARBA" id="ARBA00022801"/>
    </source>
</evidence>
<feature type="transmembrane region" description="Helical" evidence="12">
    <location>
        <begin position="40"/>
        <end position="59"/>
    </location>
</feature>
<name>X0YAW8_9ZZZZ</name>
<reference evidence="13" key="1">
    <citation type="journal article" date="2014" name="Front. Microbiol.">
        <title>High frequency of phylogenetically diverse reductive dehalogenase-homologous genes in deep subseafloor sedimentary metagenomes.</title>
        <authorList>
            <person name="Kawai M."/>
            <person name="Futagami T."/>
            <person name="Toyoda A."/>
            <person name="Takaki Y."/>
            <person name="Nishi S."/>
            <person name="Hori S."/>
            <person name="Arai W."/>
            <person name="Tsubouchi T."/>
            <person name="Morono Y."/>
            <person name="Uchiyama I."/>
            <person name="Ito T."/>
            <person name="Fujiyama A."/>
            <person name="Inagaki F."/>
            <person name="Takami H."/>
        </authorList>
    </citation>
    <scope>NUCLEOTIDE SEQUENCE</scope>
    <source>
        <strain evidence="13">Expedition CK06-06</strain>
    </source>
</reference>
<keyword evidence="7" id="KW-0378">Hydrolase</keyword>
<evidence type="ECO:0000313" key="13">
    <source>
        <dbReference type="EMBL" id="GAG33991.1"/>
    </source>
</evidence>
<keyword evidence="8 12" id="KW-1133">Transmembrane helix</keyword>
<evidence type="ECO:0000256" key="1">
    <source>
        <dbReference type="ARBA" id="ARBA00004651"/>
    </source>
</evidence>
<organism evidence="13">
    <name type="scientific">marine sediment metagenome</name>
    <dbReference type="NCBI Taxonomy" id="412755"/>
    <lineage>
        <taxon>unclassified sequences</taxon>
        <taxon>metagenomes</taxon>
        <taxon>ecological metagenomes</taxon>
    </lineage>
</organism>
<dbReference type="PANTHER" id="PTHR30622:SF2">
    <property type="entry name" value="UNDECAPRENYL-DIPHOSPHATASE"/>
    <property type="match status" value="1"/>
</dbReference>
<evidence type="ECO:0000256" key="10">
    <source>
        <dbReference type="ARBA" id="ARBA00032707"/>
    </source>
</evidence>
<dbReference type="GO" id="GO:0050380">
    <property type="term" value="F:undecaprenyl-diphosphatase activity"/>
    <property type="evidence" value="ECO:0007669"/>
    <property type="project" value="UniProtKB-EC"/>
</dbReference>
<evidence type="ECO:0000256" key="6">
    <source>
        <dbReference type="ARBA" id="ARBA00022692"/>
    </source>
</evidence>
<feature type="non-terminal residue" evidence="13">
    <location>
        <position position="169"/>
    </location>
</feature>
<dbReference type="EMBL" id="BARS01044233">
    <property type="protein sequence ID" value="GAG33991.1"/>
    <property type="molecule type" value="Genomic_DNA"/>
</dbReference>
<accession>X0YAW8</accession>
<feature type="transmembrane region" description="Helical" evidence="12">
    <location>
        <begin position="140"/>
        <end position="159"/>
    </location>
</feature>
<evidence type="ECO:0000256" key="8">
    <source>
        <dbReference type="ARBA" id="ARBA00022989"/>
    </source>
</evidence>
<dbReference type="AlphaFoldDB" id="X0YAW8"/>
<keyword evidence="6 12" id="KW-0812">Transmembrane</keyword>
<keyword evidence="5" id="KW-1003">Cell membrane</keyword>
<comment type="catalytic activity">
    <reaction evidence="11">
        <text>di-trans,octa-cis-undecaprenyl diphosphate + H2O = di-trans,octa-cis-undecaprenyl phosphate + phosphate + H(+)</text>
        <dbReference type="Rhea" id="RHEA:28094"/>
        <dbReference type="ChEBI" id="CHEBI:15377"/>
        <dbReference type="ChEBI" id="CHEBI:15378"/>
        <dbReference type="ChEBI" id="CHEBI:43474"/>
        <dbReference type="ChEBI" id="CHEBI:58405"/>
        <dbReference type="ChEBI" id="CHEBI:60392"/>
        <dbReference type="EC" id="3.6.1.27"/>
    </reaction>
</comment>
<protein>
    <recommendedName>
        <fullName evidence="4">Undecaprenyl-diphosphatase</fullName>
        <ecNumber evidence="3">3.6.1.27</ecNumber>
    </recommendedName>
    <alternativeName>
        <fullName evidence="10">Undecaprenyl pyrophosphate phosphatase</fullName>
    </alternativeName>
</protein>
<evidence type="ECO:0000256" key="9">
    <source>
        <dbReference type="ARBA" id="ARBA00023136"/>
    </source>
</evidence>
<evidence type="ECO:0000256" key="4">
    <source>
        <dbReference type="ARBA" id="ARBA00021581"/>
    </source>
</evidence>
<comment type="subcellular location">
    <subcellularLocation>
        <location evidence="1">Cell membrane</location>
        <topology evidence="1">Multi-pass membrane protein</topology>
    </subcellularLocation>
</comment>
<evidence type="ECO:0000256" key="12">
    <source>
        <dbReference type="SAM" id="Phobius"/>
    </source>
</evidence>
<keyword evidence="9 12" id="KW-0472">Membrane</keyword>
<comment type="caution">
    <text evidence="13">The sequence shown here is derived from an EMBL/GenBank/DDBJ whole genome shotgun (WGS) entry which is preliminary data.</text>
</comment>
<feature type="transmembrane region" description="Helical" evidence="12">
    <location>
        <begin position="113"/>
        <end position="133"/>
    </location>
</feature>
<dbReference type="Pfam" id="PF02673">
    <property type="entry name" value="BacA"/>
    <property type="match status" value="1"/>
</dbReference>
<comment type="similarity">
    <text evidence="2">Belongs to the UppP family.</text>
</comment>
<dbReference type="EC" id="3.6.1.27" evidence="3"/>
<gene>
    <name evidence="13" type="ORF">S01H1_66867</name>
</gene>
<evidence type="ECO:0000256" key="3">
    <source>
        <dbReference type="ARBA" id="ARBA00012374"/>
    </source>
</evidence>
<evidence type="ECO:0000256" key="5">
    <source>
        <dbReference type="ARBA" id="ARBA00022475"/>
    </source>
</evidence>
<dbReference type="PANTHER" id="PTHR30622">
    <property type="entry name" value="UNDECAPRENYL-DIPHOSPHATASE"/>
    <property type="match status" value="1"/>
</dbReference>
<evidence type="ECO:0000256" key="2">
    <source>
        <dbReference type="ARBA" id="ARBA00010621"/>
    </source>
</evidence>
<evidence type="ECO:0000256" key="11">
    <source>
        <dbReference type="ARBA" id="ARBA00047594"/>
    </source>
</evidence>
<dbReference type="InterPro" id="IPR003824">
    <property type="entry name" value="UppP"/>
</dbReference>
<sequence>MSSLEALLLGIIQGATEFLPISSSGHLVLTETLLGITEGGLLVEVTLHTGTLVAVLVYFRSRLCWLLSRVLRQGAEGNSARTYLLWLIIATVPAGLVGLVFEERLAAIFESPRAALIGLLVTGLILFASRWGVERNRPAAGLAGLWIGFAQAVAILPGISRSGSTITAG</sequence>
<feature type="transmembrane region" description="Helical" evidence="12">
    <location>
        <begin position="80"/>
        <end position="101"/>
    </location>
</feature>